<dbReference type="AlphaFoldDB" id="Q10J04"/>
<accession>Q10J04</accession>
<organism evidence="1">
    <name type="scientific">Oryza sativa subsp. japonica</name>
    <name type="common">Rice</name>
    <dbReference type="NCBI Taxonomy" id="39947"/>
    <lineage>
        <taxon>Eukaryota</taxon>
        <taxon>Viridiplantae</taxon>
        <taxon>Streptophyta</taxon>
        <taxon>Embryophyta</taxon>
        <taxon>Tracheophyta</taxon>
        <taxon>Spermatophyta</taxon>
        <taxon>Magnoliopsida</taxon>
        <taxon>Liliopsida</taxon>
        <taxon>Poales</taxon>
        <taxon>Poaceae</taxon>
        <taxon>BOP clade</taxon>
        <taxon>Oryzoideae</taxon>
        <taxon>Oryzeae</taxon>
        <taxon>Oryzinae</taxon>
        <taxon>Oryza</taxon>
        <taxon>Oryza sativa</taxon>
    </lineage>
</organism>
<evidence type="ECO:0000313" key="1">
    <source>
        <dbReference type="EMBL" id="ABF96834.1"/>
    </source>
</evidence>
<name>Q10J04_ORYSJ</name>
<dbReference type="EMBL" id="DP000009">
    <property type="protein sequence ID" value="ABF96834.1"/>
    <property type="molecule type" value="Genomic_DNA"/>
</dbReference>
<gene>
    <name evidence="1" type="ordered locus">LOC_Os03g32460</name>
</gene>
<reference evidence="1" key="2">
    <citation type="submission" date="2006-06" db="EMBL/GenBank/DDBJ databases">
        <authorList>
            <person name="Buell R."/>
            <person name="Wing R.A."/>
            <person name="McCombie W.A."/>
            <person name="Ouyang S."/>
        </authorList>
    </citation>
    <scope>NUCLEOTIDE SEQUENCE</scope>
</reference>
<sequence length="401" mass="45462">MSPSPIGMKRRIMRLFKKGSSTQLSRHQDESSARSSIDVLMEDADVPPRLLHDSDLDLACDREIQAYRMLKDRSFAHTRAYDPELLQKIGWENCAVVDEPGSHLLTLQFLCTLQRKPRTNDIHNPTLRLMHKWLGMILFPRADLRLIREDELIILFSMVRKIKVSHVQCMIRQWLENIKFSGPSECTSLVTRIANRLGVIQGDQIAYISTVRSYVDEAYLVQGHTHKHEPDNTLVFFFLGCTNMISLPNPGYHLYNCDELTIPLQMIEEFHAGASHRATRNMAGEEVEESTSSPLVQMYEVDWALIGDAPDWTQVPQRDAGGTCLMTHTGGTPVLQVPVASLHPHGCVTRSPLVGIWVSSLGGCALLCCKPERYNMRLKITSCRLKSGSRILMHDFPIWTT</sequence>
<reference evidence="1" key="1">
    <citation type="journal article" date="2005" name="Genome Res.">
        <title>Sequence, annotation, and analysis of synteny between rice chromosome 3 and diverged grass species.</title>
        <authorList>
            <consortium name="Rice Chromosome 3 Sequencing Consortium"/>
            <person name="Buell C.R."/>
            <person name="Yuan Q."/>
            <person name="Ouyang S."/>
            <person name="Liu J."/>
            <person name="Zhu W."/>
            <person name="Wang A."/>
            <person name="Maiti R."/>
            <person name="Haas B."/>
            <person name="Wortman J."/>
            <person name="Pertea M."/>
            <person name="Jones K.M."/>
            <person name="Kim M."/>
            <person name="Overton L."/>
            <person name="Tsitrin T."/>
            <person name="Fadrosh D."/>
            <person name="Bera J."/>
            <person name="Weaver B."/>
            <person name="Jin S."/>
            <person name="Johri S."/>
            <person name="Reardon M."/>
            <person name="Webb K."/>
            <person name="Hill J."/>
            <person name="Moffat K."/>
            <person name="Tallon L."/>
            <person name="Van Aken S."/>
            <person name="Lewis M."/>
            <person name="Utterback T."/>
            <person name="Feldblyum T."/>
            <person name="Zismann V."/>
            <person name="Iobst S."/>
            <person name="Hsiao J."/>
            <person name="de Vazeille A.R."/>
            <person name="Salzberg S.L."/>
            <person name="White O."/>
            <person name="Fraser C."/>
            <person name="Yu Y."/>
            <person name="Kim H."/>
            <person name="Rambo T."/>
            <person name="Currie J."/>
            <person name="Collura K."/>
            <person name="Kernodle-Thompson S."/>
            <person name="Wei F."/>
            <person name="Kudrna K."/>
            <person name="Ammiraju J.S."/>
            <person name="Luo M."/>
            <person name="Goicoechea J.L."/>
            <person name="Wing R.A."/>
            <person name="Henry D."/>
            <person name="Oates R."/>
            <person name="Palmer M."/>
            <person name="Pries G."/>
            <person name="Saski C."/>
            <person name="Simmons J."/>
            <person name="Soderlund C."/>
            <person name="Nelson W."/>
            <person name="de la Bastide M."/>
            <person name="Spiegel L."/>
            <person name="Nascimento L."/>
            <person name="Huang E."/>
            <person name="Preston R."/>
            <person name="Zutavern T."/>
            <person name="Palmer L."/>
            <person name="O'Shaughnessy A."/>
            <person name="Dike S."/>
            <person name="McCombie W.R."/>
            <person name="Minx P."/>
            <person name="Cordum H."/>
            <person name="Wilson R."/>
            <person name="Jin W."/>
            <person name="Lee H.R."/>
            <person name="Jiang J."/>
            <person name="Jackson S."/>
        </authorList>
    </citation>
    <scope>NUCLEOTIDE SEQUENCE [LARGE SCALE GENOMIC DNA]</scope>
</reference>
<proteinExistence type="predicted"/>
<dbReference type="PANTHER" id="PTHR48243:SF1">
    <property type="entry name" value="AMINOTRANSFERASE-LIKE PLANT MOBILE DOMAIN-CONTAINING PROTEIN"/>
    <property type="match status" value="1"/>
</dbReference>
<dbReference type="PANTHER" id="PTHR48243">
    <property type="entry name" value="AMINOTRANSFERASE-LIKE PLANT MOBILE DOMAIN-CONTAINING PROTEIN"/>
    <property type="match status" value="1"/>
</dbReference>
<protein>
    <submittedName>
        <fullName evidence="1">Expressed protein</fullName>
    </submittedName>
</protein>